<name>A0A844ECB6_9LACO</name>
<accession>A0A844ECB6</accession>
<reference evidence="1 2" key="1">
    <citation type="submission" date="2019-11" db="EMBL/GenBank/DDBJ databases">
        <title>Draft Genome Sequence of Plant Growth-Promoting Rhizosphere-Associated Bacteria.</title>
        <authorList>
            <person name="Vasilyev I.Y."/>
            <person name="Radchenko V."/>
            <person name="Ilnitskaya E.V."/>
        </authorList>
    </citation>
    <scope>NUCLEOTIDE SEQUENCE [LARGE SCALE GENOMIC DNA]</scope>
    <source>
        <strain evidence="1 2">VRA_07sq_f</strain>
    </source>
</reference>
<gene>
    <name evidence="1" type="ORF">GKC44_00440</name>
</gene>
<dbReference type="AlphaFoldDB" id="A0A844ECB6"/>
<protein>
    <submittedName>
        <fullName evidence="1">Uncharacterized protein</fullName>
    </submittedName>
</protein>
<evidence type="ECO:0000313" key="1">
    <source>
        <dbReference type="EMBL" id="MSE19752.1"/>
    </source>
</evidence>
<comment type="caution">
    <text evidence="1">The sequence shown here is derived from an EMBL/GenBank/DDBJ whole genome shotgun (WGS) entry which is preliminary data.</text>
</comment>
<evidence type="ECO:0000313" key="2">
    <source>
        <dbReference type="Proteomes" id="UP000491237"/>
    </source>
</evidence>
<dbReference type="RefSeq" id="WP_343509542.1">
    <property type="nucleotide sequence ID" value="NZ_JBAPMB010000018.1"/>
</dbReference>
<dbReference type="EMBL" id="WKKY01000002">
    <property type="protein sequence ID" value="MSE19752.1"/>
    <property type="molecule type" value="Genomic_DNA"/>
</dbReference>
<sequence length="63" mass="7372">MTDDQFEKIVNEEFDDVVDLAQQDFDFVYELLRENSNADAIFYWASDNQEEVLDYLGLGENGK</sequence>
<dbReference type="Proteomes" id="UP000491237">
    <property type="component" value="Unassembled WGS sequence"/>
</dbReference>
<organism evidence="1 2">
    <name type="scientific">Lentilactobacillus parabuchneri</name>
    <dbReference type="NCBI Taxonomy" id="152331"/>
    <lineage>
        <taxon>Bacteria</taxon>
        <taxon>Bacillati</taxon>
        <taxon>Bacillota</taxon>
        <taxon>Bacilli</taxon>
        <taxon>Lactobacillales</taxon>
        <taxon>Lactobacillaceae</taxon>
        <taxon>Lentilactobacillus</taxon>
    </lineage>
</organism>
<proteinExistence type="predicted"/>